<dbReference type="HOGENOM" id="CLU_2908504_0_0_1"/>
<reference evidence="2" key="1">
    <citation type="journal article" date="2011" name="Nature">
        <title>Genome sequence and analysis of the tuber crop potato.</title>
        <authorList>
            <consortium name="The Potato Genome Sequencing Consortium"/>
        </authorList>
    </citation>
    <scope>NUCLEOTIDE SEQUENCE [LARGE SCALE GENOMIC DNA]</scope>
    <source>
        <strain evidence="2">cv. DM1-3 516 R44</strain>
    </source>
</reference>
<protein>
    <submittedName>
        <fullName evidence="1">DnaJ</fullName>
    </submittedName>
</protein>
<dbReference type="OrthoDB" id="10250354at2759"/>
<name>M1CB79_SOLTU</name>
<keyword evidence="2" id="KW-1185">Reference proteome</keyword>
<dbReference type="EnsemblPlants" id="PGSC0003DMT400063772">
    <property type="protein sequence ID" value="PGSC0003DMT400063772"/>
    <property type="gene ID" value="PGSC0003DMG400024784"/>
</dbReference>
<organism evidence="1 2">
    <name type="scientific">Solanum tuberosum</name>
    <name type="common">Potato</name>
    <dbReference type="NCBI Taxonomy" id="4113"/>
    <lineage>
        <taxon>Eukaryota</taxon>
        <taxon>Viridiplantae</taxon>
        <taxon>Streptophyta</taxon>
        <taxon>Embryophyta</taxon>
        <taxon>Tracheophyta</taxon>
        <taxon>Spermatophyta</taxon>
        <taxon>Magnoliopsida</taxon>
        <taxon>eudicotyledons</taxon>
        <taxon>Gunneridae</taxon>
        <taxon>Pentapetalae</taxon>
        <taxon>asterids</taxon>
        <taxon>lamiids</taxon>
        <taxon>Solanales</taxon>
        <taxon>Solanaceae</taxon>
        <taxon>Solanoideae</taxon>
        <taxon>Solaneae</taxon>
        <taxon>Solanum</taxon>
    </lineage>
</organism>
<dbReference type="Proteomes" id="UP000011115">
    <property type="component" value="Unassembled WGS sequence"/>
</dbReference>
<dbReference type="Gramene" id="PGSC0003DMT400063772">
    <property type="protein sequence ID" value="PGSC0003DMT400063772"/>
    <property type="gene ID" value="PGSC0003DMG400024784"/>
</dbReference>
<proteinExistence type="predicted"/>
<dbReference type="AlphaFoldDB" id="M1CB79"/>
<evidence type="ECO:0000313" key="2">
    <source>
        <dbReference type="Proteomes" id="UP000011115"/>
    </source>
</evidence>
<reference evidence="1" key="2">
    <citation type="submission" date="2015-06" db="UniProtKB">
        <authorList>
            <consortium name="EnsemblPlants"/>
        </authorList>
    </citation>
    <scope>IDENTIFICATION</scope>
    <source>
        <strain evidence="1">DM1-3 516 R44</strain>
    </source>
</reference>
<dbReference type="ExpressionAtlas" id="M1CB79">
    <property type="expression patterns" value="baseline"/>
</dbReference>
<accession>M1CB79</accession>
<sequence length="62" mass="6777">MVKEESLEDLQRTFVDMFGGDLAKMMGDGTSTAKKRARDSGCSKRAASKRNNVTNVNFNGTC</sequence>
<evidence type="ECO:0000313" key="1">
    <source>
        <dbReference type="EnsemblPlants" id="PGSC0003DMT400063772"/>
    </source>
</evidence>
<gene>
    <name evidence="1" type="primary">LOC102596408</name>
</gene>